<gene>
    <name evidence="2" type="ORF">BD821_11090</name>
</gene>
<feature type="transmembrane region" description="Helical" evidence="1">
    <location>
        <begin position="220"/>
        <end position="239"/>
    </location>
</feature>
<feature type="transmembrane region" description="Helical" evidence="1">
    <location>
        <begin position="56"/>
        <end position="82"/>
    </location>
</feature>
<organism evidence="2 3">
    <name type="scientific">Clostridium algidicarnis DSM 15099</name>
    <dbReference type="NCBI Taxonomy" id="1121295"/>
    <lineage>
        <taxon>Bacteria</taxon>
        <taxon>Bacillati</taxon>
        <taxon>Bacillota</taxon>
        <taxon>Clostridia</taxon>
        <taxon>Eubacteriales</taxon>
        <taxon>Clostridiaceae</taxon>
        <taxon>Clostridium</taxon>
    </lineage>
</organism>
<dbReference type="Pfam" id="PF12730">
    <property type="entry name" value="ABC2_membrane_4"/>
    <property type="match status" value="1"/>
</dbReference>
<feature type="transmembrane region" description="Helical" evidence="1">
    <location>
        <begin position="103"/>
        <end position="129"/>
    </location>
</feature>
<comment type="caution">
    <text evidence="2">The sequence shown here is derived from an EMBL/GenBank/DDBJ whole genome shotgun (WGS) entry which is preliminary data.</text>
</comment>
<name>A0A2S6FX32_9CLOT</name>
<evidence type="ECO:0000313" key="3">
    <source>
        <dbReference type="Proteomes" id="UP000239863"/>
    </source>
</evidence>
<dbReference type="AlphaFoldDB" id="A0A2S6FX32"/>
<proteinExistence type="predicted"/>
<keyword evidence="1" id="KW-0472">Membrane</keyword>
<feature type="transmembrane region" description="Helical" evidence="1">
    <location>
        <begin position="21"/>
        <end position="44"/>
    </location>
</feature>
<keyword evidence="1" id="KW-1133">Transmembrane helix</keyword>
<sequence>MNKVASLSTVIKTEFLKLRKCKVLWCMPLCAFLPDLLIFSMFALNKKFPTVIWETYFTDAIMMINMLMAIGLFSLLAGFIFSREYQENTINSMFTYPIGRMQFFISKLIVILILISITIMASFILLVLLGLTIKHEPLTLNILLYYTKAYIFMIIMHSALIPLIAFLGIYNKSIIPPIILAVCAITLNLIVMNTPFNTVFPWSIPTILSPHQNGRTYTNYTLGIIVLCSTFIVGTVLSIKSIKKDVH</sequence>
<keyword evidence="1" id="KW-0812">Transmembrane</keyword>
<evidence type="ECO:0000256" key="1">
    <source>
        <dbReference type="SAM" id="Phobius"/>
    </source>
</evidence>
<feature type="transmembrane region" description="Helical" evidence="1">
    <location>
        <begin position="177"/>
        <end position="200"/>
    </location>
</feature>
<dbReference type="Proteomes" id="UP000239863">
    <property type="component" value="Unassembled WGS sequence"/>
</dbReference>
<protein>
    <submittedName>
        <fullName evidence="2">ABC-2 type transport system permease protein/bacitracin transport system permease protein</fullName>
    </submittedName>
</protein>
<dbReference type="RefSeq" id="WP_104410079.1">
    <property type="nucleotide sequence ID" value="NZ_PTIS01000010.1"/>
</dbReference>
<dbReference type="OrthoDB" id="4336274at2"/>
<accession>A0A2S6FX32</accession>
<feature type="transmembrane region" description="Helical" evidence="1">
    <location>
        <begin position="149"/>
        <end position="170"/>
    </location>
</feature>
<evidence type="ECO:0000313" key="2">
    <source>
        <dbReference type="EMBL" id="PPK48124.1"/>
    </source>
</evidence>
<dbReference type="EMBL" id="PTIS01000010">
    <property type="protein sequence ID" value="PPK48124.1"/>
    <property type="molecule type" value="Genomic_DNA"/>
</dbReference>
<reference evidence="2 3" key="1">
    <citation type="submission" date="2018-02" db="EMBL/GenBank/DDBJ databases">
        <title>Genomic Encyclopedia of Archaeal and Bacterial Type Strains, Phase II (KMG-II): from individual species to whole genera.</title>
        <authorList>
            <person name="Goeker M."/>
        </authorList>
    </citation>
    <scope>NUCLEOTIDE SEQUENCE [LARGE SCALE GENOMIC DNA]</scope>
    <source>
        <strain evidence="2 3">DSM 15099</strain>
    </source>
</reference>